<reference evidence="1" key="1">
    <citation type="submission" date="2023-06" db="EMBL/GenBank/DDBJ databases">
        <title>Genome-scale phylogeny and comparative genomics of the fungal order Sordariales.</title>
        <authorList>
            <consortium name="Lawrence Berkeley National Laboratory"/>
            <person name="Hensen N."/>
            <person name="Bonometti L."/>
            <person name="Westerberg I."/>
            <person name="Brannstrom I.O."/>
            <person name="Guillou S."/>
            <person name="Cros-Aarteil S."/>
            <person name="Calhoun S."/>
            <person name="Haridas S."/>
            <person name="Kuo A."/>
            <person name="Mondo S."/>
            <person name="Pangilinan J."/>
            <person name="Riley R."/>
            <person name="Labutti K."/>
            <person name="Andreopoulos B."/>
            <person name="Lipzen A."/>
            <person name="Chen C."/>
            <person name="Yanf M."/>
            <person name="Daum C."/>
            <person name="Ng V."/>
            <person name="Clum A."/>
            <person name="Steindorff A."/>
            <person name="Ohm R."/>
            <person name="Martin F."/>
            <person name="Silar P."/>
            <person name="Natvig D."/>
            <person name="Lalanne C."/>
            <person name="Gautier V."/>
            <person name="Ament-Velasquez S.L."/>
            <person name="Kruys A."/>
            <person name="Hutchinson M.I."/>
            <person name="Powell A.J."/>
            <person name="Barry K."/>
            <person name="Miller A.N."/>
            <person name="Grigoriev I.V."/>
            <person name="Debuchy R."/>
            <person name="Gladieux P."/>
            <person name="Thoren M.H."/>
            <person name="Johannesson H."/>
        </authorList>
    </citation>
    <scope>NUCLEOTIDE SEQUENCE</scope>
    <source>
        <strain evidence="1">SMH2532-1</strain>
    </source>
</reference>
<proteinExistence type="predicted"/>
<dbReference type="AlphaFoldDB" id="A0AA39XV08"/>
<evidence type="ECO:0000313" key="2">
    <source>
        <dbReference type="Proteomes" id="UP001174936"/>
    </source>
</evidence>
<keyword evidence="2" id="KW-1185">Reference proteome</keyword>
<name>A0AA39XV08_9PEZI</name>
<dbReference type="EMBL" id="JAULSV010000007">
    <property type="protein sequence ID" value="KAK0639600.1"/>
    <property type="molecule type" value="Genomic_DNA"/>
</dbReference>
<evidence type="ECO:0000313" key="1">
    <source>
        <dbReference type="EMBL" id="KAK0639600.1"/>
    </source>
</evidence>
<organism evidence="1 2">
    <name type="scientific">Cercophora newfieldiana</name>
    <dbReference type="NCBI Taxonomy" id="92897"/>
    <lineage>
        <taxon>Eukaryota</taxon>
        <taxon>Fungi</taxon>
        <taxon>Dikarya</taxon>
        <taxon>Ascomycota</taxon>
        <taxon>Pezizomycotina</taxon>
        <taxon>Sordariomycetes</taxon>
        <taxon>Sordariomycetidae</taxon>
        <taxon>Sordariales</taxon>
        <taxon>Lasiosphaeriaceae</taxon>
        <taxon>Cercophora</taxon>
    </lineage>
</organism>
<dbReference type="Proteomes" id="UP001174936">
    <property type="component" value="Unassembled WGS sequence"/>
</dbReference>
<sequence>MPDDDQGSDEDYEYHEYKTFVAVQYDRLLSWKAGNGHVHFGNKSASVTSLRADTDRKDMVIPRGSTLLVVKTSIKLVDRS</sequence>
<gene>
    <name evidence="1" type="ORF">B0T16DRAFT_383298</name>
</gene>
<protein>
    <submittedName>
        <fullName evidence="1">Uncharacterized protein</fullName>
    </submittedName>
</protein>
<accession>A0AA39XV08</accession>
<comment type="caution">
    <text evidence="1">The sequence shown here is derived from an EMBL/GenBank/DDBJ whole genome shotgun (WGS) entry which is preliminary data.</text>
</comment>